<evidence type="ECO:0000256" key="3">
    <source>
        <dbReference type="ARBA" id="ARBA00005638"/>
    </source>
</evidence>
<feature type="domain" description="Porphobilinogen deaminase N-terminal" evidence="9">
    <location>
        <begin position="70"/>
        <end position="276"/>
    </location>
</feature>
<dbReference type="PANTHER" id="PTHR11557:SF0">
    <property type="entry name" value="PORPHOBILINOGEN DEAMINASE"/>
    <property type="match status" value="1"/>
</dbReference>
<evidence type="ECO:0000259" key="10">
    <source>
        <dbReference type="Pfam" id="PF03900"/>
    </source>
</evidence>
<dbReference type="SUPFAM" id="SSF53850">
    <property type="entry name" value="Periplasmic binding protein-like II"/>
    <property type="match status" value="1"/>
</dbReference>
<dbReference type="FunFam" id="3.40.190.10:FF:000005">
    <property type="entry name" value="Porphobilinogen deaminase"/>
    <property type="match status" value="1"/>
</dbReference>
<organism evidence="11 12">
    <name type="scientific">Onishia taeanensis</name>
    <dbReference type="NCBI Taxonomy" id="284577"/>
    <lineage>
        <taxon>Bacteria</taxon>
        <taxon>Pseudomonadati</taxon>
        <taxon>Pseudomonadota</taxon>
        <taxon>Gammaproteobacteria</taxon>
        <taxon>Oceanospirillales</taxon>
        <taxon>Halomonadaceae</taxon>
        <taxon>Onishia</taxon>
    </lineage>
</organism>
<evidence type="ECO:0000313" key="12">
    <source>
        <dbReference type="Proteomes" id="UP000198641"/>
    </source>
</evidence>
<dbReference type="InterPro" id="IPR000860">
    <property type="entry name" value="HemC"/>
</dbReference>
<dbReference type="PANTHER" id="PTHR11557">
    <property type="entry name" value="PORPHOBILINOGEN DEAMINASE"/>
    <property type="match status" value="1"/>
</dbReference>
<dbReference type="GO" id="GO:0004418">
    <property type="term" value="F:hydroxymethylbilane synthase activity"/>
    <property type="evidence" value="ECO:0007669"/>
    <property type="project" value="UniProtKB-UniRule"/>
</dbReference>
<gene>
    <name evidence="8" type="primary">hemC</name>
    <name evidence="11" type="ORF">SAMN05216571_10970</name>
</gene>
<keyword evidence="12" id="KW-1185">Reference proteome</keyword>
<dbReference type="Pfam" id="PF01379">
    <property type="entry name" value="Porphobil_deam"/>
    <property type="match status" value="1"/>
</dbReference>
<evidence type="ECO:0000256" key="5">
    <source>
        <dbReference type="ARBA" id="ARBA00022679"/>
    </source>
</evidence>
<dbReference type="GO" id="GO:0005737">
    <property type="term" value="C:cytoplasm"/>
    <property type="evidence" value="ECO:0007669"/>
    <property type="project" value="UniProtKB-UniRule"/>
</dbReference>
<comment type="cofactor">
    <cofactor evidence="8">
        <name>dipyrromethane</name>
        <dbReference type="ChEBI" id="CHEBI:60342"/>
    </cofactor>
    <text evidence="8">Binds 1 dipyrromethane group covalently.</text>
</comment>
<dbReference type="Pfam" id="PF03900">
    <property type="entry name" value="Porphobil_deamC"/>
    <property type="match status" value="1"/>
</dbReference>
<dbReference type="HAMAP" id="MF_00260">
    <property type="entry name" value="Porphobil_deam"/>
    <property type="match status" value="1"/>
</dbReference>
<evidence type="ECO:0000256" key="7">
    <source>
        <dbReference type="ARBA" id="ARBA00048169"/>
    </source>
</evidence>
<comment type="pathway">
    <text evidence="2">Porphyrin-containing compound metabolism; protoporphyrin-IX biosynthesis; coproporphyrinogen-III from 5-aminolevulinate: step 2/4.</text>
</comment>
<protein>
    <recommendedName>
        <fullName evidence="8">Porphobilinogen deaminase</fullName>
        <shortName evidence="8">PBG</shortName>
        <ecNumber evidence="8">2.5.1.61</ecNumber>
    </recommendedName>
    <alternativeName>
        <fullName evidence="8">Hydroxymethylbilane synthase</fullName>
        <shortName evidence="8">HMBS</shortName>
    </alternativeName>
    <alternativeName>
        <fullName evidence="8">Pre-uroporphyrinogen synthase</fullName>
    </alternativeName>
</protein>
<evidence type="ECO:0000256" key="2">
    <source>
        <dbReference type="ARBA" id="ARBA00004735"/>
    </source>
</evidence>
<evidence type="ECO:0000256" key="4">
    <source>
        <dbReference type="ARBA" id="ARBA00011245"/>
    </source>
</evidence>
<keyword evidence="6 8" id="KW-0627">Porphyrin biosynthesis</keyword>
<evidence type="ECO:0000259" key="9">
    <source>
        <dbReference type="Pfam" id="PF01379"/>
    </source>
</evidence>
<dbReference type="FunFam" id="3.30.160.40:FF:000002">
    <property type="entry name" value="Porphobilinogen deaminase"/>
    <property type="match status" value="1"/>
</dbReference>
<comment type="subunit">
    <text evidence="4 8">Monomer.</text>
</comment>
<accession>A0A1G7T8E7</accession>
<feature type="domain" description="Porphobilinogen deaminase C-terminal" evidence="10">
    <location>
        <begin position="290"/>
        <end position="361"/>
    </location>
</feature>
<dbReference type="EC" id="2.5.1.61" evidence="8"/>
<evidence type="ECO:0000313" key="11">
    <source>
        <dbReference type="EMBL" id="SDG31501.1"/>
    </source>
</evidence>
<dbReference type="FunFam" id="3.40.190.10:FF:000004">
    <property type="entry name" value="Porphobilinogen deaminase"/>
    <property type="match status" value="1"/>
</dbReference>
<dbReference type="InterPro" id="IPR022418">
    <property type="entry name" value="Porphobilinogen_deaminase_C"/>
</dbReference>
<dbReference type="Gene3D" id="3.30.160.40">
    <property type="entry name" value="Porphobilinogen deaminase, C-terminal domain"/>
    <property type="match status" value="1"/>
</dbReference>
<comment type="catalytic activity">
    <reaction evidence="7 8">
        <text>4 porphobilinogen + H2O = hydroxymethylbilane + 4 NH4(+)</text>
        <dbReference type="Rhea" id="RHEA:13185"/>
        <dbReference type="ChEBI" id="CHEBI:15377"/>
        <dbReference type="ChEBI" id="CHEBI:28938"/>
        <dbReference type="ChEBI" id="CHEBI:57845"/>
        <dbReference type="ChEBI" id="CHEBI:58126"/>
        <dbReference type="EC" id="2.5.1.61"/>
    </reaction>
</comment>
<dbReference type="AlphaFoldDB" id="A0A1G7T8E7"/>
<sequence>MTPECTRVGGTGHAARRGATAGTREFFLLWRVLYDDVMTDAGISPRYRLERRPRRVLPRLEITVPAKPTLRIATRKSLLALWQAEHVRDRLMALYPDLEVELVAMSTRGDKILDTPLAKVGGKGLFVKELEDAMLDGRADIAVHSMKDVPMHFPEGLGLSVILEGAEPTDAFVSNQYSSLDELPEGARVGTSSLRRGLQVREARPDIEVLSLRGNVQTRLRKLDDGEFDAIILATSGLKRLGLEDRIAQDMPPEVSLPACGQGALGIECRNDDADLVRLLAALDDPDTAARVRAERAMNTRLEGGCQVPIGGHAVFEDGGRTLWLRALVGNPEGTQVLRAEGRGSAEEPEALGIRVAEDLLDQGAGEILARVYGDV</sequence>
<dbReference type="InterPro" id="IPR022417">
    <property type="entry name" value="Porphobilin_deaminase_N"/>
</dbReference>
<comment type="function">
    <text evidence="1 8">Tetrapolymerization of the monopyrrole PBG into the hydroxymethylbilane pre-uroporphyrinogen in several discrete steps.</text>
</comment>
<dbReference type="Gene3D" id="3.40.190.10">
    <property type="entry name" value="Periplasmic binding protein-like II"/>
    <property type="match status" value="2"/>
</dbReference>
<dbReference type="CDD" id="cd13646">
    <property type="entry name" value="PBP2_EcHMBS_like"/>
    <property type="match status" value="1"/>
</dbReference>
<dbReference type="InterPro" id="IPR036803">
    <property type="entry name" value="Porphobilinogen_deaminase_C_sf"/>
</dbReference>
<dbReference type="InterPro" id="IPR022419">
    <property type="entry name" value="Porphobilin_deaminase_cofac_BS"/>
</dbReference>
<proteinExistence type="inferred from homology"/>
<name>A0A1G7T8E7_9GAMM</name>
<feature type="modified residue" description="S-(dipyrrolylmethanemethyl)cysteine" evidence="8">
    <location>
        <position position="306"/>
    </location>
</feature>
<evidence type="ECO:0000256" key="6">
    <source>
        <dbReference type="ARBA" id="ARBA00023244"/>
    </source>
</evidence>
<dbReference type="PROSITE" id="PS00533">
    <property type="entry name" value="PORPHOBILINOGEN_DEAM"/>
    <property type="match status" value="1"/>
</dbReference>
<dbReference type="SUPFAM" id="SSF54782">
    <property type="entry name" value="Porphobilinogen deaminase (hydroxymethylbilane synthase), C-terminal domain"/>
    <property type="match status" value="1"/>
</dbReference>
<evidence type="ECO:0000256" key="1">
    <source>
        <dbReference type="ARBA" id="ARBA00002869"/>
    </source>
</evidence>
<comment type="similarity">
    <text evidence="3 8">Belongs to the HMBS family.</text>
</comment>
<comment type="miscellaneous">
    <text evidence="8">The porphobilinogen subunits are added to the dipyrromethane group.</text>
</comment>
<reference evidence="11 12" key="1">
    <citation type="submission" date="2016-10" db="EMBL/GenBank/DDBJ databases">
        <authorList>
            <person name="de Groot N.N."/>
        </authorList>
    </citation>
    <scope>NUCLEOTIDE SEQUENCE [LARGE SCALE GENOMIC DNA]</scope>
    <source>
        <strain evidence="11 12">BH539</strain>
    </source>
</reference>
<dbReference type="UniPathway" id="UPA00251">
    <property type="reaction ID" value="UER00319"/>
</dbReference>
<dbReference type="EMBL" id="FNCI01000009">
    <property type="protein sequence ID" value="SDG31501.1"/>
    <property type="molecule type" value="Genomic_DNA"/>
</dbReference>
<dbReference type="Proteomes" id="UP000198641">
    <property type="component" value="Unassembled WGS sequence"/>
</dbReference>
<evidence type="ECO:0000256" key="8">
    <source>
        <dbReference type="HAMAP-Rule" id="MF_00260"/>
    </source>
</evidence>
<dbReference type="PIRSF" id="PIRSF001438">
    <property type="entry name" value="4pyrrol_synth_OHMeBilane_synth"/>
    <property type="match status" value="1"/>
</dbReference>
<keyword evidence="5 8" id="KW-0808">Transferase</keyword>
<dbReference type="STRING" id="284577.SAMN05216571_10970"/>
<dbReference type="PRINTS" id="PR00151">
    <property type="entry name" value="PORPHBDMNASE"/>
</dbReference>
<dbReference type="GO" id="GO:0006782">
    <property type="term" value="P:protoporphyrinogen IX biosynthetic process"/>
    <property type="evidence" value="ECO:0007669"/>
    <property type="project" value="UniProtKB-UniRule"/>
</dbReference>
<dbReference type="NCBIfam" id="TIGR00212">
    <property type="entry name" value="hemC"/>
    <property type="match status" value="1"/>
</dbReference>